<dbReference type="GO" id="GO:0006203">
    <property type="term" value="P:dGTP catabolic process"/>
    <property type="evidence" value="ECO:0007669"/>
    <property type="project" value="TreeGrafter"/>
</dbReference>
<dbReference type="InterPro" id="IPR006674">
    <property type="entry name" value="HD_domain"/>
</dbReference>
<name>A0A8J3DG70_9BACT</name>
<gene>
    <name evidence="3" type="ORF">GCM10007047_10000</name>
</gene>
<dbReference type="PANTHER" id="PTHR11373">
    <property type="entry name" value="DEOXYNUCLEOSIDE TRIPHOSPHATE TRIPHOSPHOHYDROLASE"/>
    <property type="match status" value="1"/>
</dbReference>
<dbReference type="Gene3D" id="1.10.3210.10">
    <property type="entry name" value="Hypothetical protein af1432"/>
    <property type="match status" value="1"/>
</dbReference>
<protein>
    <submittedName>
        <fullName evidence="3">Deoxyguanosinetriphosphate triphosphohydrolase-like protein 1</fullName>
    </submittedName>
</protein>
<feature type="domain" description="HD" evidence="2">
    <location>
        <begin position="79"/>
        <end position="251"/>
    </location>
</feature>
<dbReference type="InterPro" id="IPR050135">
    <property type="entry name" value="dGTPase-like"/>
</dbReference>
<keyword evidence="4" id="KW-1185">Reference proteome</keyword>
<dbReference type="EMBL" id="BMXG01000005">
    <property type="protein sequence ID" value="GHB96231.1"/>
    <property type="molecule type" value="Genomic_DNA"/>
</dbReference>
<keyword evidence="1" id="KW-0378">Hydrolase</keyword>
<sequence length="450" mass="51117">MSFPVGPVYLSTLLMPDVFYTDFDYAAWGDQGPMPPADDPHRSPFQVDRDRVIFSFAFRRLQSKTQVFQSGEYDFYRTRLTHSLEVARIARSIGEWLRRPEKGGQAIDLDLLEAIGLAHDIGHPPYGHIGERKLNELMASYGGFEGNAQTLRILTQLIYERPDGATGLRPTRAFLDGVLKYKSLRSEETAKLTEEDLKKSPWPDNHFLYEEQADVRSFVFGGEAAPADLDLNHFKSVECQIMDWADDTAYSLHDIVDGAKAGFLTEDTVRKWAAGLSGKHAWMRDHPALIKLIETISENKLEPRFANKVGHFIHACSLKPTENFLSGMTERHAFRVIVDPEIERERDIYKQLALDVIFLSTRIQQIEFKGGVILHKLFTALAEHYLPSQITGRSLKLLPEPIHSWTMATEDEATRARLLCDFIASLTDPQAARLYKRLFDPDFGSITDLS</sequence>
<dbReference type="Pfam" id="PF13286">
    <property type="entry name" value="HD_assoc"/>
    <property type="match status" value="1"/>
</dbReference>
<proteinExistence type="predicted"/>
<reference evidence="3" key="2">
    <citation type="submission" date="2020-09" db="EMBL/GenBank/DDBJ databases">
        <authorList>
            <person name="Sun Q."/>
            <person name="Kim S."/>
        </authorList>
    </citation>
    <scope>NUCLEOTIDE SEQUENCE</scope>
    <source>
        <strain evidence="3">KCTC 12870</strain>
    </source>
</reference>
<dbReference type="NCBIfam" id="TIGR01353">
    <property type="entry name" value="dGTP_triPase"/>
    <property type="match status" value="1"/>
</dbReference>
<organism evidence="3 4">
    <name type="scientific">Cerasicoccus arenae</name>
    <dbReference type="NCBI Taxonomy" id="424488"/>
    <lineage>
        <taxon>Bacteria</taxon>
        <taxon>Pseudomonadati</taxon>
        <taxon>Verrucomicrobiota</taxon>
        <taxon>Opitutia</taxon>
        <taxon>Puniceicoccales</taxon>
        <taxon>Cerasicoccaceae</taxon>
        <taxon>Cerasicoccus</taxon>
    </lineage>
</organism>
<dbReference type="Proteomes" id="UP000642829">
    <property type="component" value="Unassembled WGS sequence"/>
</dbReference>
<evidence type="ECO:0000313" key="4">
    <source>
        <dbReference type="Proteomes" id="UP000642829"/>
    </source>
</evidence>
<evidence type="ECO:0000313" key="3">
    <source>
        <dbReference type="EMBL" id="GHB96231.1"/>
    </source>
</evidence>
<dbReference type="SUPFAM" id="SSF109604">
    <property type="entry name" value="HD-domain/PDEase-like"/>
    <property type="match status" value="1"/>
</dbReference>
<evidence type="ECO:0000256" key="1">
    <source>
        <dbReference type="ARBA" id="ARBA00022801"/>
    </source>
</evidence>
<evidence type="ECO:0000259" key="2">
    <source>
        <dbReference type="PROSITE" id="PS51831"/>
    </source>
</evidence>
<dbReference type="GO" id="GO:0008832">
    <property type="term" value="F:dGTPase activity"/>
    <property type="evidence" value="ECO:0007669"/>
    <property type="project" value="TreeGrafter"/>
</dbReference>
<dbReference type="SMART" id="SM00471">
    <property type="entry name" value="HDc"/>
    <property type="match status" value="1"/>
</dbReference>
<dbReference type="PROSITE" id="PS51831">
    <property type="entry name" value="HD"/>
    <property type="match status" value="1"/>
</dbReference>
<dbReference type="CDD" id="cd00077">
    <property type="entry name" value="HDc"/>
    <property type="match status" value="1"/>
</dbReference>
<dbReference type="AlphaFoldDB" id="A0A8J3DG70"/>
<dbReference type="PANTHER" id="PTHR11373:SF32">
    <property type="entry name" value="DEOXYGUANOSINETRIPHOSPHATE TRIPHOSPHOHYDROLASE"/>
    <property type="match status" value="1"/>
</dbReference>
<dbReference type="Pfam" id="PF01966">
    <property type="entry name" value="HD"/>
    <property type="match status" value="1"/>
</dbReference>
<accession>A0A8J3DG70</accession>
<comment type="caution">
    <text evidence="3">The sequence shown here is derived from an EMBL/GenBank/DDBJ whole genome shotgun (WGS) entry which is preliminary data.</text>
</comment>
<dbReference type="InterPro" id="IPR026875">
    <property type="entry name" value="PHydrolase_assoc_dom"/>
</dbReference>
<reference evidence="3" key="1">
    <citation type="journal article" date="2014" name="Int. J. Syst. Evol. Microbiol.">
        <title>Complete genome sequence of Corynebacterium casei LMG S-19264T (=DSM 44701T), isolated from a smear-ripened cheese.</title>
        <authorList>
            <consortium name="US DOE Joint Genome Institute (JGI-PGF)"/>
            <person name="Walter F."/>
            <person name="Albersmeier A."/>
            <person name="Kalinowski J."/>
            <person name="Ruckert C."/>
        </authorList>
    </citation>
    <scope>NUCLEOTIDE SEQUENCE</scope>
    <source>
        <strain evidence="3">KCTC 12870</strain>
    </source>
</reference>
<dbReference type="InterPro" id="IPR006261">
    <property type="entry name" value="dGTPase"/>
</dbReference>
<dbReference type="InterPro" id="IPR003607">
    <property type="entry name" value="HD/PDEase_dom"/>
</dbReference>